<accession>A0A364MT53</accession>
<dbReference type="PANTHER" id="PTHR22925:SF3">
    <property type="entry name" value="GLYCOSYL HYDROLASE FAMILY PROTEIN 43"/>
    <property type="match status" value="1"/>
</dbReference>
<keyword evidence="3 4" id="KW-0326">Glycosidase</keyword>
<dbReference type="CDD" id="cd18821">
    <property type="entry name" value="GH43_Pc3Gal43A-like"/>
    <property type="match status" value="1"/>
</dbReference>
<keyword evidence="2 4" id="KW-0378">Hydrolase</keyword>
<keyword evidence="7" id="KW-1185">Reference proteome</keyword>
<dbReference type="PANTHER" id="PTHR22925">
    <property type="entry name" value="GLYCOSYL HYDROLASE 43 FAMILY MEMBER"/>
    <property type="match status" value="1"/>
</dbReference>
<dbReference type="SUPFAM" id="SSF75005">
    <property type="entry name" value="Arabinanase/levansucrase/invertase"/>
    <property type="match status" value="1"/>
</dbReference>
<keyword evidence="5" id="KW-0732">Signal</keyword>
<evidence type="ECO:0000256" key="2">
    <source>
        <dbReference type="ARBA" id="ARBA00022801"/>
    </source>
</evidence>
<dbReference type="STRING" id="183478.A0A364MT53"/>
<dbReference type="InterPro" id="IPR006710">
    <property type="entry name" value="Glyco_hydro_43"/>
</dbReference>
<dbReference type="GO" id="GO:0005975">
    <property type="term" value="P:carbohydrate metabolic process"/>
    <property type="evidence" value="ECO:0007669"/>
    <property type="project" value="InterPro"/>
</dbReference>
<dbReference type="InterPro" id="IPR023296">
    <property type="entry name" value="Glyco_hydro_beta-prop_sf"/>
</dbReference>
<evidence type="ECO:0000256" key="4">
    <source>
        <dbReference type="RuleBase" id="RU361187"/>
    </source>
</evidence>
<name>A0A364MT53_STELY</name>
<feature type="signal peptide" evidence="5">
    <location>
        <begin position="1"/>
        <end position="18"/>
    </location>
</feature>
<proteinExistence type="inferred from homology"/>
<evidence type="ECO:0000256" key="3">
    <source>
        <dbReference type="ARBA" id="ARBA00023295"/>
    </source>
</evidence>
<dbReference type="AlphaFoldDB" id="A0A364MT53"/>
<dbReference type="GO" id="GO:0004553">
    <property type="term" value="F:hydrolase activity, hydrolyzing O-glycosyl compounds"/>
    <property type="evidence" value="ECO:0007669"/>
    <property type="project" value="InterPro"/>
</dbReference>
<organism evidence="6 7">
    <name type="scientific">Stemphylium lycopersici</name>
    <name type="common">Tomato gray leaf spot disease fungus</name>
    <name type="synonym">Thyrospora lycopersici</name>
    <dbReference type="NCBI Taxonomy" id="183478"/>
    <lineage>
        <taxon>Eukaryota</taxon>
        <taxon>Fungi</taxon>
        <taxon>Dikarya</taxon>
        <taxon>Ascomycota</taxon>
        <taxon>Pezizomycotina</taxon>
        <taxon>Dothideomycetes</taxon>
        <taxon>Pleosporomycetidae</taxon>
        <taxon>Pleosporales</taxon>
        <taxon>Pleosporineae</taxon>
        <taxon>Pleosporaceae</taxon>
        <taxon>Stemphylium</taxon>
    </lineage>
</organism>
<feature type="chain" id="PRO_5016726744" evidence="5">
    <location>
        <begin position="19"/>
        <end position="446"/>
    </location>
</feature>
<sequence length="446" mass="48305">MHFLSLASIGLLTSVASASLQIVPGATWTATNTGQHIQAHGGGIIKDGDKWYWVGEDKTNGTAFININCYSSTNLVEWSYEGALLSRTASGDTGPNRVIERPKVMHNKETGKYVLWMHIDSSDYGEAEIGVATGNSVCGKYTYLRSERPLGFQSRDSGVFVDDDGKGYLLTEDRENGLRINALSSDFLNVTENIHTWEEKYESPAMIKHEGVYFMFASQLTGWNPNDNYYSTSTSLSGPWSSWKKFAESGSNTYASQTTFVLPVGDSYMYMGDRWQSGNLMRSTYVWLPLQISGTTASMKNTVNWIIDPSTGTMIAGPKENTYEGESATLADGAKSLSCSACSGSRSVGYIGGSSSGTLTFPDAQSSATTRTTLRIKHLNGDSSQRYADVSVNGNTQKVAFLPHGGGDPASSVVHVDLKEGSNEIKIAGNQGGWGPDVDRMFVPVT</sequence>
<comment type="similarity">
    <text evidence="1 4">Belongs to the glycosyl hydrolase 43 family.</text>
</comment>
<dbReference type="Gene3D" id="2.115.10.20">
    <property type="entry name" value="Glycosyl hydrolase domain, family 43"/>
    <property type="match status" value="1"/>
</dbReference>
<gene>
    <name evidence="6" type="ORF">DDE83_008803</name>
</gene>
<evidence type="ECO:0000313" key="7">
    <source>
        <dbReference type="Proteomes" id="UP000249619"/>
    </source>
</evidence>
<dbReference type="EMBL" id="QGDH01000250">
    <property type="protein sequence ID" value="RAR01746.1"/>
    <property type="molecule type" value="Genomic_DNA"/>
</dbReference>
<reference evidence="7" key="1">
    <citation type="submission" date="2018-05" db="EMBL/GenBank/DDBJ databases">
        <title>Draft genome sequence of Stemphylium lycopersici strain CIDEFI 213.</title>
        <authorList>
            <person name="Medina R."/>
            <person name="Franco M.E.E."/>
            <person name="Lucentini C.G."/>
            <person name="Saparrat M.C.N."/>
            <person name="Balatti P.A."/>
        </authorList>
    </citation>
    <scope>NUCLEOTIDE SEQUENCE [LARGE SCALE GENOMIC DNA]</scope>
    <source>
        <strain evidence="7">CIDEFI 213</strain>
    </source>
</reference>
<dbReference type="Proteomes" id="UP000249619">
    <property type="component" value="Unassembled WGS sequence"/>
</dbReference>
<dbReference type="Pfam" id="PF04616">
    <property type="entry name" value="Glyco_hydro_43"/>
    <property type="match status" value="1"/>
</dbReference>
<evidence type="ECO:0000256" key="1">
    <source>
        <dbReference type="ARBA" id="ARBA00009865"/>
    </source>
</evidence>
<comment type="caution">
    <text evidence="6">The sequence shown here is derived from an EMBL/GenBank/DDBJ whole genome shotgun (WGS) entry which is preliminary data.</text>
</comment>
<dbReference type="CDD" id="cd04081">
    <property type="entry name" value="CBM35_galactosidase-like"/>
    <property type="match status" value="1"/>
</dbReference>
<dbReference type="Gene3D" id="2.60.120.260">
    <property type="entry name" value="Galactose-binding domain-like"/>
    <property type="match status" value="1"/>
</dbReference>
<protein>
    <submittedName>
        <fullName evidence="6">Carbohydrate-binding module family 35 protein</fullName>
    </submittedName>
</protein>
<evidence type="ECO:0000256" key="5">
    <source>
        <dbReference type="SAM" id="SignalP"/>
    </source>
</evidence>
<evidence type="ECO:0000313" key="6">
    <source>
        <dbReference type="EMBL" id="RAR01746.1"/>
    </source>
</evidence>
<dbReference type="InterPro" id="IPR008979">
    <property type="entry name" value="Galactose-bd-like_sf"/>
</dbReference>
<dbReference type="SUPFAM" id="SSF49785">
    <property type="entry name" value="Galactose-binding domain-like"/>
    <property type="match status" value="1"/>
</dbReference>